<comment type="caution">
    <text evidence="1">The sequence shown here is derived from an EMBL/GenBank/DDBJ whole genome shotgun (WGS) entry which is preliminary data.</text>
</comment>
<keyword evidence="2" id="KW-1185">Reference proteome</keyword>
<organism evidence="1 2">
    <name type="scientific">Parelaphostrongylus tenuis</name>
    <name type="common">Meningeal worm</name>
    <dbReference type="NCBI Taxonomy" id="148309"/>
    <lineage>
        <taxon>Eukaryota</taxon>
        <taxon>Metazoa</taxon>
        <taxon>Ecdysozoa</taxon>
        <taxon>Nematoda</taxon>
        <taxon>Chromadorea</taxon>
        <taxon>Rhabditida</taxon>
        <taxon>Rhabditina</taxon>
        <taxon>Rhabditomorpha</taxon>
        <taxon>Strongyloidea</taxon>
        <taxon>Metastrongylidae</taxon>
        <taxon>Parelaphostrongylus</taxon>
    </lineage>
</organism>
<evidence type="ECO:0000313" key="1">
    <source>
        <dbReference type="EMBL" id="KAJ1370465.1"/>
    </source>
</evidence>
<reference evidence="1" key="1">
    <citation type="submission" date="2021-06" db="EMBL/GenBank/DDBJ databases">
        <title>Parelaphostrongylus tenuis whole genome reference sequence.</title>
        <authorList>
            <person name="Garwood T.J."/>
            <person name="Larsen P.A."/>
            <person name="Fountain-Jones N.M."/>
            <person name="Garbe J.R."/>
            <person name="Macchietto M.G."/>
            <person name="Kania S.A."/>
            <person name="Gerhold R.W."/>
            <person name="Richards J.E."/>
            <person name="Wolf T.M."/>
        </authorList>
    </citation>
    <scope>NUCLEOTIDE SEQUENCE</scope>
    <source>
        <strain evidence="1">MNPRO001-30</strain>
        <tissue evidence="1">Meninges</tissue>
    </source>
</reference>
<dbReference type="EMBL" id="JAHQIW010006782">
    <property type="protein sequence ID" value="KAJ1370465.1"/>
    <property type="molecule type" value="Genomic_DNA"/>
</dbReference>
<protein>
    <submittedName>
        <fullName evidence="1">Uncharacterized protein</fullName>
    </submittedName>
</protein>
<evidence type="ECO:0000313" key="2">
    <source>
        <dbReference type="Proteomes" id="UP001196413"/>
    </source>
</evidence>
<accession>A0AAD5R691</accession>
<sequence length="84" mass="9491">MVESKKVGMDSNVLLSLHYNVDTVELSQHLNSYLLLTKTVNNMLVQLLIVGTFDDIGHFVSILRLLSRLSVCCFYVAFRNSLLS</sequence>
<name>A0AAD5R691_PARTN</name>
<proteinExistence type="predicted"/>
<dbReference type="Proteomes" id="UP001196413">
    <property type="component" value="Unassembled WGS sequence"/>
</dbReference>
<gene>
    <name evidence="1" type="ORF">KIN20_032194</name>
</gene>
<dbReference type="AlphaFoldDB" id="A0AAD5R691"/>